<reference evidence="3 4" key="1">
    <citation type="submission" date="2014-04" db="EMBL/GenBank/DDBJ databases">
        <authorList>
            <consortium name="DOE Joint Genome Institute"/>
            <person name="Kuo A."/>
            <person name="Kohler A."/>
            <person name="Nagy L.G."/>
            <person name="Floudas D."/>
            <person name="Copeland A."/>
            <person name="Barry K.W."/>
            <person name="Cichocki N."/>
            <person name="Veneault-Fourrey C."/>
            <person name="LaButti K."/>
            <person name="Lindquist E.A."/>
            <person name="Lipzen A."/>
            <person name="Lundell T."/>
            <person name="Morin E."/>
            <person name="Murat C."/>
            <person name="Sun H."/>
            <person name="Tunlid A."/>
            <person name="Henrissat B."/>
            <person name="Grigoriev I.V."/>
            <person name="Hibbett D.S."/>
            <person name="Martin F."/>
            <person name="Nordberg H.P."/>
            <person name="Cantor M.N."/>
            <person name="Hua S.X."/>
        </authorList>
    </citation>
    <scope>NUCLEOTIDE SEQUENCE [LARGE SCALE GENOMIC DNA]</scope>
    <source>
        <strain evidence="3 4">Foug A</strain>
    </source>
</reference>
<reference evidence="4" key="2">
    <citation type="submission" date="2015-01" db="EMBL/GenBank/DDBJ databases">
        <title>Evolutionary Origins and Diversification of the Mycorrhizal Mutualists.</title>
        <authorList>
            <consortium name="DOE Joint Genome Institute"/>
            <consortium name="Mycorrhizal Genomics Consortium"/>
            <person name="Kohler A."/>
            <person name="Kuo A."/>
            <person name="Nagy L.G."/>
            <person name="Floudas D."/>
            <person name="Copeland A."/>
            <person name="Barry K.W."/>
            <person name="Cichocki N."/>
            <person name="Veneault-Fourrey C."/>
            <person name="LaButti K."/>
            <person name="Lindquist E.A."/>
            <person name="Lipzen A."/>
            <person name="Lundell T."/>
            <person name="Morin E."/>
            <person name="Murat C."/>
            <person name="Riley R."/>
            <person name="Ohm R."/>
            <person name="Sun H."/>
            <person name="Tunlid A."/>
            <person name="Henrissat B."/>
            <person name="Grigoriev I.V."/>
            <person name="Hibbett D.S."/>
            <person name="Martin F."/>
        </authorList>
    </citation>
    <scope>NUCLEOTIDE SEQUENCE [LARGE SCALE GENOMIC DNA]</scope>
    <source>
        <strain evidence="4">Foug A</strain>
    </source>
</reference>
<feature type="compositionally biased region" description="Low complexity" evidence="1">
    <location>
        <begin position="137"/>
        <end position="148"/>
    </location>
</feature>
<dbReference type="EMBL" id="KN822045">
    <property type="protein sequence ID" value="KIM62100.1"/>
    <property type="molecule type" value="Genomic_DNA"/>
</dbReference>
<name>A0A0C3DNA1_9AGAM</name>
<dbReference type="InterPro" id="IPR045341">
    <property type="entry name" value="DUF6532"/>
</dbReference>
<evidence type="ECO:0000313" key="4">
    <source>
        <dbReference type="Proteomes" id="UP000053989"/>
    </source>
</evidence>
<dbReference type="InParanoid" id="A0A0C3DNA1"/>
<dbReference type="Proteomes" id="UP000053989">
    <property type="component" value="Unassembled WGS sequence"/>
</dbReference>
<accession>A0A0C3DNA1</accession>
<keyword evidence="4" id="KW-1185">Reference proteome</keyword>
<feature type="domain" description="DUF6532" evidence="2">
    <location>
        <begin position="219"/>
        <end position="353"/>
    </location>
</feature>
<dbReference type="AlphaFoldDB" id="A0A0C3DNA1"/>
<evidence type="ECO:0000256" key="1">
    <source>
        <dbReference type="SAM" id="MobiDB-lite"/>
    </source>
</evidence>
<organism evidence="3 4">
    <name type="scientific">Scleroderma citrinum Foug A</name>
    <dbReference type="NCBI Taxonomy" id="1036808"/>
    <lineage>
        <taxon>Eukaryota</taxon>
        <taxon>Fungi</taxon>
        <taxon>Dikarya</taxon>
        <taxon>Basidiomycota</taxon>
        <taxon>Agaricomycotina</taxon>
        <taxon>Agaricomycetes</taxon>
        <taxon>Agaricomycetidae</taxon>
        <taxon>Boletales</taxon>
        <taxon>Sclerodermatineae</taxon>
        <taxon>Sclerodermataceae</taxon>
        <taxon>Scleroderma</taxon>
    </lineage>
</organism>
<dbReference type="Pfam" id="PF20149">
    <property type="entry name" value="DUF6532"/>
    <property type="match status" value="1"/>
</dbReference>
<gene>
    <name evidence="3" type="ORF">SCLCIDRAFT_1215440</name>
</gene>
<dbReference type="OrthoDB" id="3181351at2759"/>
<feature type="region of interest" description="Disordered" evidence="1">
    <location>
        <begin position="105"/>
        <end position="149"/>
    </location>
</feature>
<dbReference type="HOGENOM" id="CLU_032278_3_0_1"/>
<sequence>MILLTETVLSYWDYLDELHRESSPESKEEYAGIKDWVGKLVSPKPLDPLLSHRSTGRSCHITSVSGAGSLTKGARVTPASARSSIRHSFDEPMVVDDGIPVAQSIRKGVKRPQDNQADAGRLRSSALPSKRAKTHHSVSGSQRSGSGVNNKYINSDLPSGCTINNAWRRLFISALAHYAAHYEDPWRICDEDFKVVLQVIWDVVYKHSIKHTVIIGGPVYHIAKQSLDNWRGGFAAVAVTVITAFFAHDADFEDPRLRMEFANSMLEKNRFLFSQNEGLDDAAWTGLWRSPFVLHTFAHHFNFIQGRIEIPQLNSEQECPHAALALSCAALRWTLRSVANDHVSFVSTTASGNTWTAILPQGGLYEINENMWGEVTRLYLEPIKALSGEQFGLILEELQKYIKNGKGIITASSVDSADTY</sequence>
<evidence type="ECO:0000259" key="2">
    <source>
        <dbReference type="Pfam" id="PF20149"/>
    </source>
</evidence>
<evidence type="ECO:0000313" key="3">
    <source>
        <dbReference type="EMBL" id="KIM62100.1"/>
    </source>
</evidence>
<protein>
    <recommendedName>
        <fullName evidence="2">DUF6532 domain-containing protein</fullName>
    </recommendedName>
</protein>
<proteinExistence type="predicted"/>